<dbReference type="Proteomes" id="UP000375525">
    <property type="component" value="Unassembled WGS sequence"/>
</dbReference>
<proteinExistence type="predicted"/>
<dbReference type="NCBIfam" id="TIGR01414">
    <property type="entry name" value="autotrans_barl"/>
    <property type="match status" value="1"/>
</dbReference>
<feature type="signal peptide" evidence="2">
    <location>
        <begin position="1"/>
        <end position="28"/>
    </location>
</feature>
<evidence type="ECO:0000256" key="1">
    <source>
        <dbReference type="SAM" id="MobiDB-lite"/>
    </source>
</evidence>
<reference evidence="4 5" key="1">
    <citation type="submission" date="2019-09" db="EMBL/GenBank/DDBJ databases">
        <authorList>
            <person name="Chandra G."/>
            <person name="Truman W A."/>
        </authorList>
    </citation>
    <scope>NUCLEOTIDE SEQUENCE [LARGE SCALE GENOMIC DNA]</scope>
    <source>
        <strain evidence="4">PS880</strain>
    </source>
</reference>
<name>A0A5E7JEA8_PSEFL</name>
<dbReference type="RefSeq" id="WP_150779609.1">
    <property type="nucleotide sequence ID" value="NZ_CABVIH010000008.1"/>
</dbReference>
<dbReference type="InterPro" id="IPR036709">
    <property type="entry name" value="Autotransporte_beta_dom_sf"/>
</dbReference>
<dbReference type="InterPro" id="IPR006315">
    <property type="entry name" value="OM_autotransptr_brl_dom"/>
</dbReference>
<dbReference type="Pfam" id="PF03797">
    <property type="entry name" value="Autotransporter"/>
    <property type="match status" value="1"/>
</dbReference>
<evidence type="ECO:0000259" key="3">
    <source>
        <dbReference type="PROSITE" id="PS51208"/>
    </source>
</evidence>
<keyword evidence="2" id="KW-0732">Signal</keyword>
<evidence type="ECO:0000256" key="2">
    <source>
        <dbReference type="SAM" id="SignalP"/>
    </source>
</evidence>
<dbReference type="GO" id="GO:0019867">
    <property type="term" value="C:outer membrane"/>
    <property type="evidence" value="ECO:0007669"/>
    <property type="project" value="InterPro"/>
</dbReference>
<feature type="chain" id="PRO_5022917414" description="Autotransporter domain-containing protein" evidence="2">
    <location>
        <begin position="29"/>
        <end position="806"/>
    </location>
</feature>
<dbReference type="AlphaFoldDB" id="A0A5E7JEA8"/>
<evidence type="ECO:0000313" key="4">
    <source>
        <dbReference type="EMBL" id="VVO85577.1"/>
    </source>
</evidence>
<feature type="compositionally biased region" description="Low complexity" evidence="1">
    <location>
        <begin position="435"/>
        <end position="457"/>
    </location>
</feature>
<dbReference type="InterPro" id="IPR005546">
    <property type="entry name" value="Autotransporte_beta"/>
</dbReference>
<feature type="region of interest" description="Disordered" evidence="1">
    <location>
        <begin position="411"/>
        <end position="461"/>
    </location>
</feature>
<dbReference type="EMBL" id="CABVIH010000008">
    <property type="protein sequence ID" value="VVO85577.1"/>
    <property type="molecule type" value="Genomic_DNA"/>
</dbReference>
<dbReference type="SUPFAM" id="SSF103515">
    <property type="entry name" value="Autotransporter"/>
    <property type="match status" value="1"/>
</dbReference>
<sequence precursor="true">MSIQHTFRPQNLALAIALALGFTELTNAQQLPEQAEPTSFVEVNQLPAATPADPLARLQAFTGAASTFTSEIDSPQPALRGVSVKPQDRDDLIIVKNGGSFEGRVDGGNGTNVIHLIGTDGGQLGNTRNVDSLYVSQGTWTATSTGDFKDEVAVFNDGILINNGKIKGKASVAGRLFNNDEIKGVVTVEKGGQFAGKGTVGGLEVLGQLNIDRLQGAPRVKGNLNLSGTGVLTYEVSPDGHGETIKVSGTASLGDATLKIVAMPGDLPQSSKYTIIEAKKVTGEFGKIVNELAFMTATPHYDAKTVGLTYARNGLPIESVADSDNGREVARSIVEPMEIPSELASSDNAFTVQETPDTPVSPEPPAVAHPITNEREVAQNIVEPMEIPQAPAPSAHNALTISDALNTPVSTDASLPASAPLTPAEIPPTAVAPLTTDKPVTAATPPAATQPVTTAPKPSSPTNTAVAVLLGSDKATAAHALEQLAAGNNANLAKATLNSDSPISATMLSAMRQRDSAAVFGNQRNAPRVATGSEDHGRVWLQALGHGGTLDRDNDALKFSTRGLVLGADWSVDEQWRIGVLGGKSETRLDSRGLDGDLDSLHVGAYALRQDGPLSLRLGATYSNHDGNTKRRVAFKGFSDRPEGRYDANTQQAFAEAGYNLGRANVSIEPFAGLGYQRYQRDSYTEKGGAAALKVHSQSQNNLNSTIGLRLAKLNTLDNGMQLTPRFTAGWKHTFGDVESNTRQRLAAGGKDFTVSGAPLDRDSLLVDAGLDLGLSANQTLGVSLNSEFGTDSRNHGVTGQWRMSF</sequence>
<dbReference type="SMART" id="SM00869">
    <property type="entry name" value="Autotransporter"/>
    <property type="match status" value="1"/>
</dbReference>
<feature type="domain" description="Autotransporter" evidence="3">
    <location>
        <begin position="532"/>
        <end position="806"/>
    </location>
</feature>
<organism evidence="4 5">
    <name type="scientific">Pseudomonas fluorescens</name>
    <dbReference type="NCBI Taxonomy" id="294"/>
    <lineage>
        <taxon>Bacteria</taxon>
        <taxon>Pseudomonadati</taxon>
        <taxon>Pseudomonadota</taxon>
        <taxon>Gammaproteobacteria</taxon>
        <taxon>Pseudomonadales</taxon>
        <taxon>Pseudomonadaceae</taxon>
        <taxon>Pseudomonas</taxon>
    </lineage>
</organism>
<gene>
    <name evidence="4" type="ORF">PS880_02032</name>
</gene>
<protein>
    <recommendedName>
        <fullName evidence="3">Autotransporter domain-containing protein</fullName>
    </recommendedName>
</protein>
<evidence type="ECO:0000313" key="5">
    <source>
        <dbReference type="Proteomes" id="UP000375525"/>
    </source>
</evidence>
<dbReference type="PROSITE" id="PS51208">
    <property type="entry name" value="AUTOTRANSPORTER"/>
    <property type="match status" value="1"/>
</dbReference>
<dbReference type="Gene3D" id="2.40.128.130">
    <property type="entry name" value="Autotransporter beta-domain"/>
    <property type="match status" value="1"/>
</dbReference>
<feature type="compositionally biased region" description="Low complexity" evidence="1">
    <location>
        <begin position="413"/>
        <end position="424"/>
    </location>
</feature>
<dbReference type="OrthoDB" id="5760545at2"/>
<accession>A0A5E7JEA8</accession>